<protein>
    <recommendedName>
        <fullName evidence="4">NAD/NADP transhydrogenase beta subunit</fullName>
    </recommendedName>
</protein>
<gene>
    <name evidence="2" type="ORF">PL9214670184</name>
</gene>
<feature type="transmembrane region" description="Helical" evidence="1">
    <location>
        <begin position="293"/>
        <end position="312"/>
    </location>
</feature>
<dbReference type="Proteomes" id="UP000184315">
    <property type="component" value="Unassembled WGS sequence"/>
</dbReference>
<keyword evidence="3" id="KW-1185">Reference proteome</keyword>
<organism evidence="2 3">
    <name type="scientific">Planktothrix tepida PCC 9214</name>
    <dbReference type="NCBI Taxonomy" id="671072"/>
    <lineage>
        <taxon>Bacteria</taxon>
        <taxon>Bacillati</taxon>
        <taxon>Cyanobacteriota</taxon>
        <taxon>Cyanophyceae</taxon>
        <taxon>Oscillatoriophycideae</taxon>
        <taxon>Oscillatoriales</taxon>
        <taxon>Microcoleaceae</taxon>
        <taxon>Planktothrix</taxon>
    </lineage>
</organism>
<evidence type="ECO:0000313" key="2">
    <source>
        <dbReference type="EMBL" id="CUR35558.1"/>
    </source>
</evidence>
<sequence length="344" mass="36325">MLSSIPLIAQAFADFSTEANRIASDSAAGSQAVIEQINALWDDVLGGGLYAALAQVGSAFAVGTLLIFLVQWFKALVEHEYPAAFSEMIWPILIIFLLHNNGAVLATATQGLRQVINSVNQRVLTSTAGSIQLQEAYQEAQLRGGQADLIAALLSQCQSLTDAQQQAQCFEDANRKAQEILSNTPPSQQGGFFDSFNPVTAAVQGVASMFRLSVRGWLIAFSIAFQWMIEISMLLTGLLGPLAVGGSLLPVGQKAIFAWLTAFFSVGMVKLSFNIIAGLVATLVVNGSDSDPMIFAFAVGLLAPLLSVAIAAGGGMAVFNSLATVSTLGLSTVFKVWQGKLKGF</sequence>
<reference evidence="3" key="1">
    <citation type="submission" date="2015-10" db="EMBL/GenBank/DDBJ databases">
        <authorList>
            <person name="Regsiter A."/>
            <person name="william w."/>
        </authorList>
    </citation>
    <scope>NUCLEOTIDE SEQUENCE [LARGE SCALE GENOMIC DNA]</scope>
</reference>
<feature type="transmembrane region" description="Helical" evidence="1">
    <location>
        <begin position="256"/>
        <end position="281"/>
    </location>
</feature>
<feature type="transmembrane region" description="Helical" evidence="1">
    <location>
        <begin position="88"/>
        <end position="108"/>
    </location>
</feature>
<dbReference type="EMBL" id="CZDF01000174">
    <property type="protein sequence ID" value="CUR35558.1"/>
    <property type="molecule type" value="Genomic_DNA"/>
</dbReference>
<dbReference type="RefSeq" id="WP_072722515.1">
    <property type="nucleotide sequence ID" value="NZ_LN889815.1"/>
</dbReference>
<dbReference type="AlphaFoldDB" id="A0A1J1LTM1"/>
<accession>A0A1J1LTM1</accession>
<dbReference type="OrthoDB" id="426035at2"/>
<keyword evidence="1" id="KW-0812">Transmembrane</keyword>
<keyword evidence="1" id="KW-1133">Transmembrane helix</keyword>
<evidence type="ECO:0008006" key="4">
    <source>
        <dbReference type="Google" id="ProtNLM"/>
    </source>
</evidence>
<evidence type="ECO:0000313" key="3">
    <source>
        <dbReference type="Proteomes" id="UP000184315"/>
    </source>
</evidence>
<keyword evidence="1" id="KW-0472">Membrane</keyword>
<dbReference type="STRING" id="671072.PL9214670184"/>
<evidence type="ECO:0000256" key="1">
    <source>
        <dbReference type="SAM" id="Phobius"/>
    </source>
</evidence>
<feature type="transmembrane region" description="Helical" evidence="1">
    <location>
        <begin position="49"/>
        <end position="73"/>
    </location>
</feature>
<name>A0A1J1LTM1_9CYAN</name>
<feature type="transmembrane region" description="Helical" evidence="1">
    <location>
        <begin position="217"/>
        <end position="244"/>
    </location>
</feature>
<proteinExistence type="predicted"/>